<proteinExistence type="inferred from homology"/>
<feature type="active site" description="Nucleophile" evidence="9">
    <location>
        <position position="34"/>
    </location>
</feature>
<gene>
    <name evidence="12" type="primary">trxA</name>
    <name evidence="12" type="ORF">DWY99_00145</name>
</gene>
<feature type="disulfide bond" description="Redox-active" evidence="10">
    <location>
        <begin position="31"/>
        <end position="34"/>
    </location>
</feature>
<evidence type="ECO:0000259" key="11">
    <source>
        <dbReference type="PROSITE" id="PS51352"/>
    </source>
</evidence>
<sequence>MAVVELTKQNFQSEVAESKEKVLIDFWASWCGPCRMVSPIVDEIAEESPAGVKVCKVNVDEQPELAQQFQVMSIPTLLVMKDGKPVASSVGARPKQFIVKMIEEA</sequence>
<dbReference type="CDD" id="cd02947">
    <property type="entry name" value="TRX_family"/>
    <property type="match status" value="1"/>
</dbReference>
<dbReference type="GO" id="GO:0005829">
    <property type="term" value="C:cytosol"/>
    <property type="evidence" value="ECO:0007669"/>
    <property type="project" value="TreeGrafter"/>
</dbReference>
<dbReference type="InterPro" id="IPR005746">
    <property type="entry name" value="Thioredoxin"/>
</dbReference>
<evidence type="ECO:0000256" key="8">
    <source>
        <dbReference type="PIRNR" id="PIRNR000077"/>
    </source>
</evidence>
<evidence type="ECO:0000256" key="9">
    <source>
        <dbReference type="PIRSR" id="PIRSR000077-1"/>
    </source>
</evidence>
<dbReference type="PROSITE" id="PS51352">
    <property type="entry name" value="THIOREDOXIN_2"/>
    <property type="match status" value="1"/>
</dbReference>
<dbReference type="AlphaFoldDB" id="A0A412B1C6"/>
<dbReference type="GO" id="GO:0015035">
    <property type="term" value="F:protein-disulfide reductase activity"/>
    <property type="evidence" value="ECO:0007669"/>
    <property type="project" value="UniProtKB-UniRule"/>
</dbReference>
<dbReference type="InterPro" id="IPR036249">
    <property type="entry name" value="Thioredoxin-like_sf"/>
</dbReference>
<feature type="site" description="Contributes to redox potential value" evidence="9">
    <location>
        <position position="33"/>
    </location>
</feature>
<evidence type="ECO:0000256" key="1">
    <source>
        <dbReference type="ARBA" id="ARBA00008987"/>
    </source>
</evidence>
<dbReference type="Gene3D" id="3.40.30.10">
    <property type="entry name" value="Glutaredoxin"/>
    <property type="match status" value="1"/>
</dbReference>
<evidence type="ECO:0000256" key="6">
    <source>
        <dbReference type="ARBA" id="ARBA00023284"/>
    </source>
</evidence>
<feature type="active site" description="Nucleophile" evidence="9">
    <location>
        <position position="31"/>
    </location>
</feature>
<organism evidence="12 13">
    <name type="scientific">[Clostridium] leptum</name>
    <dbReference type="NCBI Taxonomy" id="1535"/>
    <lineage>
        <taxon>Bacteria</taxon>
        <taxon>Bacillati</taxon>
        <taxon>Bacillota</taxon>
        <taxon>Clostridia</taxon>
        <taxon>Eubacteriales</taxon>
        <taxon>Oscillospiraceae</taxon>
        <taxon>Oscillospiraceae incertae sedis</taxon>
    </lineage>
</organism>
<dbReference type="PROSITE" id="PS00194">
    <property type="entry name" value="THIOREDOXIN_1"/>
    <property type="match status" value="1"/>
</dbReference>
<evidence type="ECO:0000256" key="5">
    <source>
        <dbReference type="ARBA" id="ARBA00023157"/>
    </source>
</evidence>
<dbReference type="PANTHER" id="PTHR45663:SF11">
    <property type="entry name" value="GEO12009P1"/>
    <property type="match status" value="1"/>
</dbReference>
<keyword evidence="4" id="KW-0249">Electron transport</keyword>
<comment type="caution">
    <text evidence="12">The sequence shown here is derived from an EMBL/GenBank/DDBJ whole genome shotgun (WGS) entry which is preliminary data.</text>
</comment>
<evidence type="ECO:0000256" key="2">
    <source>
        <dbReference type="ARBA" id="ARBA00020570"/>
    </source>
</evidence>
<protein>
    <recommendedName>
        <fullName evidence="2 7">Thioredoxin</fullName>
    </recommendedName>
</protein>
<comment type="similarity">
    <text evidence="1 8">Belongs to the thioredoxin family.</text>
</comment>
<dbReference type="PRINTS" id="PR00421">
    <property type="entry name" value="THIOREDOXIN"/>
</dbReference>
<reference evidence="12 13" key="1">
    <citation type="submission" date="2018-08" db="EMBL/GenBank/DDBJ databases">
        <title>A genome reference for cultivated species of the human gut microbiota.</title>
        <authorList>
            <person name="Zou Y."/>
            <person name="Xue W."/>
            <person name="Luo G."/>
        </authorList>
    </citation>
    <scope>NUCLEOTIDE SEQUENCE [LARGE SCALE GENOMIC DNA]</scope>
    <source>
        <strain evidence="12 13">AF28-26</strain>
    </source>
</reference>
<keyword evidence="5 10" id="KW-1015">Disulfide bond</keyword>
<evidence type="ECO:0000313" key="13">
    <source>
        <dbReference type="Proteomes" id="UP000284751"/>
    </source>
</evidence>
<feature type="domain" description="Thioredoxin" evidence="11">
    <location>
        <begin position="1"/>
        <end position="105"/>
    </location>
</feature>
<dbReference type="Proteomes" id="UP000284751">
    <property type="component" value="Unassembled WGS sequence"/>
</dbReference>
<dbReference type="GO" id="GO:0045454">
    <property type="term" value="P:cell redox homeostasis"/>
    <property type="evidence" value="ECO:0007669"/>
    <property type="project" value="TreeGrafter"/>
</dbReference>
<evidence type="ECO:0000256" key="10">
    <source>
        <dbReference type="PIRSR" id="PIRSR000077-4"/>
    </source>
</evidence>
<dbReference type="PIRSF" id="PIRSF000077">
    <property type="entry name" value="Thioredoxin"/>
    <property type="match status" value="1"/>
</dbReference>
<dbReference type="Pfam" id="PF00085">
    <property type="entry name" value="Thioredoxin"/>
    <property type="match status" value="1"/>
</dbReference>
<evidence type="ECO:0000313" key="12">
    <source>
        <dbReference type="EMBL" id="RGQ44748.1"/>
    </source>
</evidence>
<evidence type="ECO:0000256" key="4">
    <source>
        <dbReference type="ARBA" id="ARBA00022982"/>
    </source>
</evidence>
<keyword evidence="3" id="KW-0813">Transport</keyword>
<feature type="site" description="Contributes to redox potential value" evidence="9">
    <location>
        <position position="32"/>
    </location>
</feature>
<dbReference type="InterPro" id="IPR013766">
    <property type="entry name" value="Thioredoxin_domain"/>
</dbReference>
<feature type="site" description="Deprotonates C-terminal active site Cys" evidence="9">
    <location>
        <position position="25"/>
    </location>
</feature>
<dbReference type="FunFam" id="3.40.30.10:FF:000001">
    <property type="entry name" value="Thioredoxin"/>
    <property type="match status" value="1"/>
</dbReference>
<dbReference type="NCBIfam" id="TIGR01068">
    <property type="entry name" value="thioredoxin"/>
    <property type="match status" value="1"/>
</dbReference>
<evidence type="ECO:0000256" key="3">
    <source>
        <dbReference type="ARBA" id="ARBA00022448"/>
    </source>
</evidence>
<evidence type="ECO:0000256" key="7">
    <source>
        <dbReference type="NCBIfam" id="TIGR01068"/>
    </source>
</evidence>
<dbReference type="PANTHER" id="PTHR45663">
    <property type="entry name" value="GEO12009P1"/>
    <property type="match status" value="1"/>
</dbReference>
<dbReference type="InterPro" id="IPR017937">
    <property type="entry name" value="Thioredoxin_CS"/>
</dbReference>
<dbReference type="SUPFAM" id="SSF52833">
    <property type="entry name" value="Thioredoxin-like"/>
    <property type="match status" value="1"/>
</dbReference>
<dbReference type="EMBL" id="QRTC01000001">
    <property type="protein sequence ID" value="RGQ44748.1"/>
    <property type="molecule type" value="Genomic_DNA"/>
</dbReference>
<keyword evidence="6 10" id="KW-0676">Redox-active center</keyword>
<name>A0A412B1C6_9FIRM</name>
<accession>A0A412B1C6</accession>